<dbReference type="PROSITE" id="PS50110">
    <property type="entry name" value="RESPONSE_REGULATORY"/>
    <property type="match status" value="1"/>
</dbReference>
<dbReference type="PANTHER" id="PTHR45339:SF1">
    <property type="entry name" value="HYBRID SIGNAL TRANSDUCTION HISTIDINE KINASE J"/>
    <property type="match status" value="1"/>
</dbReference>
<dbReference type="Gene3D" id="1.10.287.130">
    <property type="match status" value="1"/>
</dbReference>
<evidence type="ECO:0000259" key="11">
    <source>
        <dbReference type="PROSITE" id="PS50110"/>
    </source>
</evidence>
<evidence type="ECO:0000259" key="10">
    <source>
        <dbReference type="PROSITE" id="PS50109"/>
    </source>
</evidence>
<keyword evidence="3" id="KW-0597">Phosphoprotein</keyword>
<evidence type="ECO:0000256" key="1">
    <source>
        <dbReference type="ARBA" id="ARBA00000085"/>
    </source>
</evidence>
<dbReference type="InterPro" id="IPR011006">
    <property type="entry name" value="CheY-like_superfamily"/>
</dbReference>
<dbReference type="SUPFAM" id="SSF55874">
    <property type="entry name" value="ATPase domain of HSP90 chaperone/DNA topoisomerase II/histidine kinase"/>
    <property type="match status" value="1"/>
</dbReference>
<dbReference type="AlphaFoldDB" id="A0A1W1CA32"/>
<dbReference type="FunFam" id="1.10.287.130:FF:000002">
    <property type="entry name" value="Two-component osmosensing histidine kinase"/>
    <property type="match status" value="1"/>
</dbReference>
<dbReference type="CDD" id="cd16922">
    <property type="entry name" value="HATPase_EvgS-ArcB-TorS-like"/>
    <property type="match status" value="1"/>
</dbReference>
<dbReference type="FunFam" id="3.30.565.10:FF:000010">
    <property type="entry name" value="Sensor histidine kinase RcsC"/>
    <property type="match status" value="1"/>
</dbReference>
<dbReference type="EC" id="2.7.13.3" evidence="2"/>
<sequence>MQINNRLRLISILPLLLLFIISSYFLFISYSKFYKADELKNIIKNNIELTAVIREIGKERGLTSSFLGSTNDIHTKQELLRQRVITDNAIEKAKESLIHIDNNFMFSGLIDSKIDYDNYNILNHLKQINLIRSNIDQNKLSFPIAFYKKYTRDLTEPILKHLLLINNYRLNDDISSLVTSLSQLYIATENSSLERDFVNYFLMKQMPMTEKDIAFWHKTRNKSSIFTPMEIRDIELKTKIFSFINSRDYKNVNREIESSFSKLQKNIDDGAFSIEPVSWFIMHGDKIDYFSKMQKEVEKTLFIKNDAYIFQNITVSIVAGFFWILSILLTILGYTTGREISNNIKSLEDVLNNTVQEIESDHTFDVPSINAIKSIDLNTNRGIKDAYKFLELLIENARQDKMQALEANESKSLFLANMSHEIRTPLNGIVGFTELLKNTDLNNEQIEFTSIIEKSSENLLSIINNILDLSKIESNKIELDINLFDPIIEFENAVETYGVKASEKDVNLNFYLDPSIDKKLLGDSVKIKEILINLLSNAIKFTDFGGCINVEITKIEEIDNHAKILFSIEDNGIGMTKEQQLNVFDAFTQADVSITRKYGGTGLGLTITTRFLEIMNSELKLESQKEKGTKFYFTLELEEVLESTELDKISINDDISIVKYQASTPTQLDSYINRYLDYFSIATSDFLTASELKDFSKDSSIDSIWLDIDSVDETIIHSIRKLDPNKVTLITSFSSRAKIESLGIKSSKILYKPITPTKILNAVYRVKDEDIDNKVDIQAQSKRNSSTLFDSIQFEGKILVAEDNMINQKLVKQILMKYGIEVDLANDGLQAFEKIKNTKYDLVLMDIQMPVMDGIEATHEIINYENEESLPHTPIVALTANALKGDRERFLDEGLDEYIAKPIENNELLFVLKKFLNQAEISREEETPMESEEVTVEENINSKSSKKITLLEEDEENSPLDIVEDFDKEKVILIAKKNPLEAQILSKVLSNLEYQIEIISDMKNLKNKIQNRDYDTLLIDRELEALNQEAIKMQHKDMSVILLSLTKSKNSQYNHRTIKEELIGIIKKDELKQVIDKYRG</sequence>
<dbReference type="Gene3D" id="3.30.565.10">
    <property type="entry name" value="Histidine kinase-like ATPase, C-terminal domain"/>
    <property type="match status" value="1"/>
</dbReference>
<dbReference type="Pfam" id="PF00512">
    <property type="entry name" value="HisKA"/>
    <property type="match status" value="1"/>
</dbReference>
<dbReference type="PRINTS" id="PR00344">
    <property type="entry name" value="BCTRLSENSOR"/>
</dbReference>
<dbReference type="InterPro" id="IPR004358">
    <property type="entry name" value="Sig_transdc_His_kin-like_C"/>
</dbReference>
<evidence type="ECO:0000256" key="8">
    <source>
        <dbReference type="ARBA" id="ARBA00023012"/>
    </source>
</evidence>
<dbReference type="CDD" id="cd17546">
    <property type="entry name" value="REC_hyHK_CKI1_RcsC-like"/>
    <property type="match status" value="1"/>
</dbReference>
<organism evidence="12">
    <name type="scientific">hydrothermal vent metagenome</name>
    <dbReference type="NCBI Taxonomy" id="652676"/>
    <lineage>
        <taxon>unclassified sequences</taxon>
        <taxon>metagenomes</taxon>
        <taxon>ecological metagenomes</taxon>
    </lineage>
</organism>
<dbReference type="Pfam" id="PF00072">
    <property type="entry name" value="Response_reg"/>
    <property type="match status" value="1"/>
</dbReference>
<evidence type="ECO:0000256" key="7">
    <source>
        <dbReference type="ARBA" id="ARBA00022840"/>
    </source>
</evidence>
<evidence type="ECO:0000256" key="4">
    <source>
        <dbReference type="ARBA" id="ARBA00022679"/>
    </source>
</evidence>
<dbReference type="InterPro" id="IPR036890">
    <property type="entry name" value="HATPase_C_sf"/>
</dbReference>
<evidence type="ECO:0000256" key="6">
    <source>
        <dbReference type="ARBA" id="ARBA00022777"/>
    </source>
</evidence>
<dbReference type="SMART" id="SM00387">
    <property type="entry name" value="HATPase_c"/>
    <property type="match status" value="1"/>
</dbReference>
<dbReference type="InterPro" id="IPR005467">
    <property type="entry name" value="His_kinase_dom"/>
</dbReference>
<keyword evidence="9" id="KW-0472">Membrane</keyword>
<keyword evidence="9" id="KW-1133">Transmembrane helix</keyword>
<feature type="domain" description="Response regulatory" evidence="11">
    <location>
        <begin position="797"/>
        <end position="916"/>
    </location>
</feature>
<proteinExistence type="predicted"/>
<dbReference type="Gene3D" id="3.40.50.2300">
    <property type="match status" value="1"/>
</dbReference>
<dbReference type="SMART" id="SM00448">
    <property type="entry name" value="REC"/>
    <property type="match status" value="1"/>
</dbReference>
<evidence type="ECO:0000256" key="5">
    <source>
        <dbReference type="ARBA" id="ARBA00022741"/>
    </source>
</evidence>
<dbReference type="GO" id="GO:0005524">
    <property type="term" value="F:ATP binding"/>
    <property type="evidence" value="ECO:0007669"/>
    <property type="project" value="UniProtKB-KW"/>
</dbReference>
<dbReference type="InterPro" id="IPR036097">
    <property type="entry name" value="HisK_dim/P_sf"/>
</dbReference>
<dbReference type="InterPro" id="IPR013587">
    <property type="entry name" value="Nitrate/nitrite_sensing"/>
</dbReference>
<dbReference type="InterPro" id="IPR001789">
    <property type="entry name" value="Sig_transdc_resp-reg_receiver"/>
</dbReference>
<feature type="domain" description="Histidine kinase" evidence="10">
    <location>
        <begin position="417"/>
        <end position="639"/>
    </location>
</feature>
<keyword evidence="7" id="KW-0067">ATP-binding</keyword>
<dbReference type="Pfam" id="PF02518">
    <property type="entry name" value="HATPase_c"/>
    <property type="match status" value="1"/>
</dbReference>
<name>A0A1W1CA32_9ZZZZ</name>
<dbReference type="InterPro" id="IPR003661">
    <property type="entry name" value="HisK_dim/P_dom"/>
</dbReference>
<dbReference type="InterPro" id="IPR003594">
    <property type="entry name" value="HATPase_dom"/>
</dbReference>
<comment type="catalytic activity">
    <reaction evidence="1">
        <text>ATP + protein L-histidine = ADP + protein N-phospho-L-histidine.</text>
        <dbReference type="EC" id="2.7.13.3"/>
    </reaction>
</comment>
<evidence type="ECO:0000256" key="9">
    <source>
        <dbReference type="SAM" id="Phobius"/>
    </source>
</evidence>
<keyword evidence="8" id="KW-0902">Two-component regulatory system</keyword>
<feature type="transmembrane region" description="Helical" evidence="9">
    <location>
        <begin position="12"/>
        <end position="30"/>
    </location>
</feature>
<evidence type="ECO:0000313" key="12">
    <source>
        <dbReference type="EMBL" id="SFV62636.1"/>
    </source>
</evidence>
<dbReference type="SUPFAM" id="SSF47384">
    <property type="entry name" value="Homodimeric domain of signal transducing histidine kinase"/>
    <property type="match status" value="1"/>
</dbReference>
<dbReference type="PROSITE" id="PS50109">
    <property type="entry name" value="HIS_KIN"/>
    <property type="match status" value="1"/>
</dbReference>
<dbReference type="SUPFAM" id="SSF52172">
    <property type="entry name" value="CheY-like"/>
    <property type="match status" value="2"/>
</dbReference>
<dbReference type="PANTHER" id="PTHR45339">
    <property type="entry name" value="HYBRID SIGNAL TRANSDUCTION HISTIDINE KINASE J"/>
    <property type="match status" value="1"/>
</dbReference>
<reference evidence="12" key="1">
    <citation type="submission" date="2016-10" db="EMBL/GenBank/DDBJ databases">
        <authorList>
            <person name="de Groot N.N."/>
        </authorList>
    </citation>
    <scope>NUCLEOTIDE SEQUENCE</scope>
</reference>
<protein>
    <recommendedName>
        <fullName evidence="2">histidine kinase</fullName>
        <ecNumber evidence="2">2.7.13.3</ecNumber>
    </recommendedName>
</protein>
<evidence type="ECO:0000256" key="2">
    <source>
        <dbReference type="ARBA" id="ARBA00012438"/>
    </source>
</evidence>
<dbReference type="GO" id="GO:0000155">
    <property type="term" value="F:phosphorelay sensor kinase activity"/>
    <property type="evidence" value="ECO:0007669"/>
    <property type="project" value="InterPro"/>
</dbReference>
<keyword evidence="4" id="KW-0808">Transferase</keyword>
<dbReference type="Pfam" id="PF08376">
    <property type="entry name" value="NIT"/>
    <property type="match status" value="1"/>
</dbReference>
<gene>
    <name evidence="12" type="ORF">MNB_SV-12-284</name>
</gene>
<evidence type="ECO:0000256" key="3">
    <source>
        <dbReference type="ARBA" id="ARBA00022553"/>
    </source>
</evidence>
<dbReference type="CDD" id="cd00082">
    <property type="entry name" value="HisKA"/>
    <property type="match status" value="1"/>
</dbReference>
<keyword evidence="9" id="KW-0812">Transmembrane</keyword>
<keyword evidence="5" id="KW-0547">Nucleotide-binding</keyword>
<dbReference type="SMART" id="SM00388">
    <property type="entry name" value="HisKA"/>
    <property type="match status" value="1"/>
</dbReference>
<accession>A0A1W1CA32</accession>
<keyword evidence="6 12" id="KW-0418">Kinase</keyword>
<dbReference type="EMBL" id="FPHE01000116">
    <property type="protein sequence ID" value="SFV62636.1"/>
    <property type="molecule type" value="Genomic_DNA"/>
</dbReference>